<accession>A0A7C5IZB4</accession>
<dbReference type="InterPro" id="IPR003439">
    <property type="entry name" value="ABC_transporter-like_ATP-bd"/>
</dbReference>
<organism evidence="6">
    <name type="scientific">Thiolapillus brandeum</name>
    <dbReference type="NCBI Taxonomy" id="1076588"/>
    <lineage>
        <taxon>Bacteria</taxon>
        <taxon>Pseudomonadati</taxon>
        <taxon>Pseudomonadota</taxon>
        <taxon>Gammaproteobacteria</taxon>
        <taxon>Chromatiales</taxon>
        <taxon>Sedimenticolaceae</taxon>
        <taxon>Thiolapillus</taxon>
    </lineage>
</organism>
<reference evidence="6" key="1">
    <citation type="journal article" date="2020" name="mSystems">
        <title>Genome- and Community-Level Interaction Insights into Carbon Utilization and Element Cycling Functions of Hydrothermarchaeota in Hydrothermal Sediment.</title>
        <authorList>
            <person name="Zhou Z."/>
            <person name="Liu Y."/>
            <person name="Xu W."/>
            <person name="Pan J."/>
            <person name="Luo Z.H."/>
            <person name="Li M."/>
        </authorList>
    </citation>
    <scope>NUCLEOTIDE SEQUENCE [LARGE SCALE GENOMIC DNA]</scope>
    <source>
        <strain evidence="6">HyVt-535</strain>
    </source>
</reference>
<dbReference type="PANTHER" id="PTHR43335:SF4">
    <property type="entry name" value="ABC TRANSPORTER, ATP-BINDING PROTEIN"/>
    <property type="match status" value="1"/>
</dbReference>
<keyword evidence="4 6" id="KW-0067">ATP-binding</keyword>
<keyword evidence="2" id="KW-0813">Transport</keyword>
<dbReference type="EMBL" id="DROM01000302">
    <property type="protein sequence ID" value="HHH13577.1"/>
    <property type="molecule type" value="Genomic_DNA"/>
</dbReference>
<dbReference type="InterPro" id="IPR003593">
    <property type="entry name" value="AAA+_ATPase"/>
</dbReference>
<dbReference type="InterPro" id="IPR027417">
    <property type="entry name" value="P-loop_NTPase"/>
</dbReference>
<evidence type="ECO:0000313" key="6">
    <source>
        <dbReference type="EMBL" id="HHH13577.1"/>
    </source>
</evidence>
<sequence>MTGKGDILLQAKGLERRDGPRVRLRGLDLELRRGEVMGLLGVNGAGKSTALALLGGALRPTRGEVRILNHDLHRDPLRARRLLGLLPERPPLYPGLTLDENLDFAARLRGLSRREARKARERVKRQLDLVPFGRRLAGRLSRGMAQRAGIAQALVHTPRVLILDEPTAGLDPAQARDLRALVDELREDRAVLLATHLLQDVEQLCRRVTLLREGRVVLQERLDELPRARVRLLHPPSTEALLRLPGVTGARATGEGWFELTLEDAPADLAERIAHQGWGLADYLGGGRDLERLVTAMVEEEAA</sequence>
<dbReference type="Proteomes" id="UP000886100">
    <property type="component" value="Unassembled WGS sequence"/>
</dbReference>
<name>A0A7C5IZB4_9GAMM</name>
<dbReference type="GO" id="GO:0016887">
    <property type="term" value="F:ATP hydrolysis activity"/>
    <property type="evidence" value="ECO:0007669"/>
    <property type="project" value="InterPro"/>
</dbReference>
<evidence type="ECO:0000256" key="4">
    <source>
        <dbReference type="ARBA" id="ARBA00022840"/>
    </source>
</evidence>
<comment type="similarity">
    <text evidence="1">Belongs to the ABC transporter superfamily.</text>
</comment>
<dbReference type="Pfam" id="PF00005">
    <property type="entry name" value="ABC_tran"/>
    <property type="match status" value="1"/>
</dbReference>
<comment type="caution">
    <text evidence="6">The sequence shown here is derived from an EMBL/GenBank/DDBJ whole genome shotgun (WGS) entry which is preliminary data.</text>
</comment>
<feature type="domain" description="ABC transporter" evidence="5">
    <location>
        <begin position="9"/>
        <end position="238"/>
    </location>
</feature>
<dbReference type="AlphaFoldDB" id="A0A7C5IZB4"/>
<dbReference type="PANTHER" id="PTHR43335">
    <property type="entry name" value="ABC TRANSPORTER, ATP-BINDING PROTEIN"/>
    <property type="match status" value="1"/>
</dbReference>
<evidence type="ECO:0000256" key="2">
    <source>
        <dbReference type="ARBA" id="ARBA00022448"/>
    </source>
</evidence>
<dbReference type="CDD" id="cd03230">
    <property type="entry name" value="ABC_DR_subfamily_A"/>
    <property type="match status" value="1"/>
</dbReference>
<evidence type="ECO:0000256" key="3">
    <source>
        <dbReference type="ARBA" id="ARBA00022741"/>
    </source>
</evidence>
<dbReference type="PROSITE" id="PS50893">
    <property type="entry name" value="ABC_TRANSPORTER_2"/>
    <property type="match status" value="1"/>
</dbReference>
<evidence type="ECO:0000256" key="1">
    <source>
        <dbReference type="ARBA" id="ARBA00005417"/>
    </source>
</evidence>
<dbReference type="Gene3D" id="3.40.50.300">
    <property type="entry name" value="P-loop containing nucleotide triphosphate hydrolases"/>
    <property type="match status" value="1"/>
</dbReference>
<dbReference type="GO" id="GO:0005524">
    <property type="term" value="F:ATP binding"/>
    <property type="evidence" value="ECO:0007669"/>
    <property type="project" value="UniProtKB-KW"/>
</dbReference>
<proteinExistence type="inferred from homology"/>
<dbReference type="SMART" id="SM00382">
    <property type="entry name" value="AAA"/>
    <property type="match status" value="1"/>
</dbReference>
<protein>
    <submittedName>
        <fullName evidence="6">ABC transporter ATP-binding protein</fullName>
    </submittedName>
</protein>
<dbReference type="SUPFAM" id="SSF52540">
    <property type="entry name" value="P-loop containing nucleoside triphosphate hydrolases"/>
    <property type="match status" value="1"/>
</dbReference>
<keyword evidence="3" id="KW-0547">Nucleotide-binding</keyword>
<gene>
    <name evidence="6" type="ORF">ENJ98_05020</name>
</gene>
<evidence type="ECO:0000259" key="5">
    <source>
        <dbReference type="PROSITE" id="PS50893"/>
    </source>
</evidence>